<reference evidence="10 11" key="1">
    <citation type="submission" date="2020-03" db="EMBL/GenBank/DDBJ databases">
        <title>Nocardioides sp. nov., isolated from fish.</title>
        <authorList>
            <person name="Hyun D.-W."/>
            <person name="Bae J.-W."/>
        </authorList>
    </citation>
    <scope>NUCLEOTIDE SEQUENCE [LARGE SCALE GENOMIC DNA]</scope>
    <source>
        <strain evidence="10 11">HDW12A</strain>
    </source>
</reference>
<feature type="domain" description="M23ase beta-sheet core" evidence="9">
    <location>
        <begin position="331"/>
        <end position="429"/>
    </location>
</feature>
<dbReference type="Pfam" id="PF01551">
    <property type="entry name" value="Peptidase_M23"/>
    <property type="match status" value="1"/>
</dbReference>
<evidence type="ECO:0000256" key="6">
    <source>
        <dbReference type="ARBA" id="ARBA00023049"/>
    </source>
</evidence>
<dbReference type="InterPro" id="IPR011055">
    <property type="entry name" value="Dup_hybrid_motif"/>
</dbReference>
<feature type="coiled-coil region" evidence="7">
    <location>
        <begin position="253"/>
        <end position="280"/>
    </location>
</feature>
<dbReference type="InterPro" id="IPR050570">
    <property type="entry name" value="Cell_wall_metabolism_enzyme"/>
</dbReference>
<dbReference type="AlphaFoldDB" id="A0A6G7YBP5"/>
<dbReference type="RefSeq" id="WP_166313599.1">
    <property type="nucleotide sequence ID" value="NZ_CP049866.1"/>
</dbReference>
<evidence type="ECO:0000256" key="1">
    <source>
        <dbReference type="ARBA" id="ARBA00001947"/>
    </source>
</evidence>
<dbReference type="Gene3D" id="2.70.70.10">
    <property type="entry name" value="Glucose Permease (Domain IIA)"/>
    <property type="match status" value="1"/>
</dbReference>
<evidence type="ECO:0000256" key="4">
    <source>
        <dbReference type="ARBA" id="ARBA00022801"/>
    </source>
</evidence>
<dbReference type="InterPro" id="IPR016047">
    <property type="entry name" value="M23ase_b-sheet_dom"/>
</dbReference>
<evidence type="ECO:0000313" key="10">
    <source>
        <dbReference type="EMBL" id="QIK74096.1"/>
    </source>
</evidence>
<evidence type="ECO:0000256" key="7">
    <source>
        <dbReference type="SAM" id="Coils"/>
    </source>
</evidence>
<evidence type="ECO:0000256" key="8">
    <source>
        <dbReference type="SAM" id="SignalP"/>
    </source>
</evidence>
<dbReference type="GO" id="GO:0004222">
    <property type="term" value="F:metalloendopeptidase activity"/>
    <property type="evidence" value="ECO:0007669"/>
    <property type="project" value="TreeGrafter"/>
</dbReference>
<gene>
    <name evidence="10" type="ORF">G7071_00225</name>
</gene>
<evidence type="ECO:0000256" key="3">
    <source>
        <dbReference type="ARBA" id="ARBA00022723"/>
    </source>
</evidence>
<evidence type="ECO:0000259" key="9">
    <source>
        <dbReference type="Pfam" id="PF01551"/>
    </source>
</evidence>
<evidence type="ECO:0000313" key="11">
    <source>
        <dbReference type="Proteomes" id="UP000502035"/>
    </source>
</evidence>
<sequence length="433" mass="45810">MRSFPRTARSRMATACVAAVVALGTAIVPLTSQPAVADDLKDRQKRVEKKVDRAHDDVEESSKALRTASARLTAARAQLSDARTALATARGKLAVAEERDAAMAAALATAEATLDQAQAELEAGRADVAAQRDVVGATIKRLYAQGDPDLMAFASLMESASASDLSRRADVNQAIVDSQDRDYDRLQAAEVILEVNEARVEAARDDVAVKRAAAADQLAVTAALEVEAQEARDSVAGLVGERASAQAEASRVRADDLRKLQRAQRDANRIEQMLRRRAARALARARAKAAASNQRSAPAGPTGGLLQVPVGGGMTSPFGYRRHPIYGYWGMHDGTDFGGGCGQTIVAAESGRVVSRYYSAVYGNRLIVDHGVLAGRGVATIYNHASSYTVASGTFVNRGQVIGYVGDTGWSTACHLHFTVMANGSAVNPVGFF</sequence>
<evidence type="ECO:0000256" key="2">
    <source>
        <dbReference type="ARBA" id="ARBA00022670"/>
    </source>
</evidence>
<keyword evidence="4" id="KW-0378">Hydrolase</keyword>
<dbReference type="CDD" id="cd12797">
    <property type="entry name" value="M23_peptidase"/>
    <property type="match status" value="1"/>
</dbReference>
<evidence type="ECO:0000256" key="5">
    <source>
        <dbReference type="ARBA" id="ARBA00022833"/>
    </source>
</evidence>
<organism evidence="10 11">
    <name type="scientific">Nocardioides piscis</name>
    <dbReference type="NCBI Taxonomy" id="2714938"/>
    <lineage>
        <taxon>Bacteria</taxon>
        <taxon>Bacillati</taxon>
        <taxon>Actinomycetota</taxon>
        <taxon>Actinomycetes</taxon>
        <taxon>Propionibacteriales</taxon>
        <taxon>Nocardioidaceae</taxon>
        <taxon>Nocardioides</taxon>
    </lineage>
</organism>
<comment type="cofactor">
    <cofactor evidence="1">
        <name>Zn(2+)</name>
        <dbReference type="ChEBI" id="CHEBI:29105"/>
    </cofactor>
</comment>
<proteinExistence type="predicted"/>
<keyword evidence="7" id="KW-0175">Coiled coil</keyword>
<dbReference type="Proteomes" id="UP000502035">
    <property type="component" value="Chromosome"/>
</dbReference>
<keyword evidence="6" id="KW-0482">Metalloprotease</keyword>
<dbReference type="PANTHER" id="PTHR21666:SF288">
    <property type="entry name" value="CELL DIVISION PROTEIN YTFB"/>
    <property type="match status" value="1"/>
</dbReference>
<keyword evidence="3" id="KW-0479">Metal-binding</keyword>
<feature type="chain" id="PRO_5026150799" evidence="8">
    <location>
        <begin position="38"/>
        <end position="433"/>
    </location>
</feature>
<protein>
    <submittedName>
        <fullName evidence="10">Peptidoglycan DD-metalloendopeptidase family protein</fullName>
    </submittedName>
</protein>
<name>A0A6G7YBP5_9ACTN</name>
<keyword evidence="5" id="KW-0862">Zinc</keyword>
<dbReference type="SUPFAM" id="SSF51261">
    <property type="entry name" value="Duplicated hybrid motif"/>
    <property type="match status" value="1"/>
</dbReference>
<keyword evidence="2" id="KW-0645">Protease</keyword>
<keyword evidence="11" id="KW-1185">Reference proteome</keyword>
<dbReference type="GO" id="GO:0006508">
    <property type="term" value="P:proteolysis"/>
    <property type="evidence" value="ECO:0007669"/>
    <property type="project" value="UniProtKB-KW"/>
</dbReference>
<dbReference type="PANTHER" id="PTHR21666">
    <property type="entry name" value="PEPTIDASE-RELATED"/>
    <property type="match status" value="1"/>
</dbReference>
<dbReference type="Gene3D" id="6.10.250.3150">
    <property type="match status" value="1"/>
</dbReference>
<dbReference type="GO" id="GO:0046872">
    <property type="term" value="F:metal ion binding"/>
    <property type="evidence" value="ECO:0007669"/>
    <property type="project" value="UniProtKB-KW"/>
</dbReference>
<feature type="signal peptide" evidence="8">
    <location>
        <begin position="1"/>
        <end position="37"/>
    </location>
</feature>
<feature type="coiled-coil region" evidence="7">
    <location>
        <begin position="37"/>
        <end position="127"/>
    </location>
</feature>
<dbReference type="EMBL" id="CP049866">
    <property type="protein sequence ID" value="QIK74096.1"/>
    <property type="molecule type" value="Genomic_DNA"/>
</dbReference>
<dbReference type="KEGG" id="npi:G7071_00225"/>
<keyword evidence="8" id="KW-0732">Signal</keyword>
<accession>A0A6G7YBP5</accession>